<feature type="compositionally biased region" description="Polar residues" evidence="1">
    <location>
        <begin position="24"/>
        <end position="50"/>
    </location>
</feature>
<comment type="caution">
    <text evidence="2">The sequence shown here is derived from an EMBL/GenBank/DDBJ whole genome shotgun (WGS) entry which is preliminary data.</text>
</comment>
<feature type="compositionally biased region" description="Polar residues" evidence="1">
    <location>
        <begin position="2581"/>
        <end position="2600"/>
    </location>
</feature>
<feature type="region of interest" description="Disordered" evidence="1">
    <location>
        <begin position="205"/>
        <end position="248"/>
    </location>
</feature>
<organism evidence="2 3">
    <name type="scientific">Acanthosepion pharaonis</name>
    <name type="common">Pharaoh cuttlefish</name>
    <name type="synonym">Sepia pharaonis</name>
    <dbReference type="NCBI Taxonomy" id="158019"/>
    <lineage>
        <taxon>Eukaryota</taxon>
        <taxon>Metazoa</taxon>
        <taxon>Spiralia</taxon>
        <taxon>Lophotrochozoa</taxon>
        <taxon>Mollusca</taxon>
        <taxon>Cephalopoda</taxon>
        <taxon>Coleoidea</taxon>
        <taxon>Decapodiformes</taxon>
        <taxon>Sepiida</taxon>
        <taxon>Sepiina</taxon>
        <taxon>Sepiidae</taxon>
        <taxon>Acanthosepion</taxon>
    </lineage>
</organism>
<feature type="compositionally biased region" description="Polar residues" evidence="1">
    <location>
        <begin position="1525"/>
        <end position="1536"/>
    </location>
</feature>
<feature type="region of interest" description="Disordered" evidence="1">
    <location>
        <begin position="2252"/>
        <end position="2280"/>
    </location>
</feature>
<feature type="region of interest" description="Disordered" evidence="1">
    <location>
        <begin position="2846"/>
        <end position="2879"/>
    </location>
</feature>
<feature type="compositionally biased region" description="Basic residues" evidence="1">
    <location>
        <begin position="1393"/>
        <end position="1413"/>
    </location>
</feature>
<sequence>MVNSNQNLPESCAGAQEGPADLLSEQNKSWNQTDSSRQGNQGMISPNLKTVNGEEKVPDITIPENKNGREDKLTDSEVPENLELPSRRDGNEDEKTKIQTKDDVPENLHKQEDAEVTRKLPELNSDQNNSGLVNKEEPNNLKVPVSLSVKEFDNGVDLRPKNREPMGETCQISDANKEELDKKMENTTTFAKQDAPQNRTVSIDFQPKWDKSNPTGKVPETFLPNSQKPDSDNLKPALPLASTSSNSKICQNLNDSGEVREQTENSKTNTFAPSTQPVTITNSGEAYKCHTENNVKMFNRMTNPTLNVSKQCPDLNSPQALLKKSSVSVLSQIPTDRSTRSQSTPLGQNLISGENLSEPNKTLPPAIQRKSDESSSFQNGTAVYLGNSGRAPSQNKSLNEMKPTTSVHQYNTNLNKTSTNKSPSNVITTCSKSIPSNFKTTNLIHPGIQNMAEHLNQSSAQPLRLSTAPKNKETLEAESRFSFPTAPAINSGFSHNQRTCYARYDASSMQYVFYPDNSNIRRHMCNRTKTTAASIANNNALPTERQGVFSAQSTQKNVTHFGSPYLLMWPQRGDQTTGADKLTITQQYSTQGLLSTYQQAPKNAHPNPVNGSNLYSIPSSTNDTNLYKNQFSNRGLNLLAGQPNPGERSNSAVSNDAISKHQEILQNVPGTYNTIRQPLPSHQNDMFLNRENNISFPVSQNSIQRGQLSGHQYYQPHVSQNGDELKVRLSNSSHSNLPFLNQNQVNSSNFYSSYDQYQELKHYNQGIPVPNTQGYSRPNPIPPAKTQNMYSSNSHNGHTQRLANSISSTPNPVIPNFQGQIKTATTTTTTTSTSSLSLTKEVQKNADSSNRKGPLLDTGQHSGLQRSQNNIPELGVAHQGHALTKYPTQPSVSNSSKLGTRFPAPDAYQNRPISSKDAHAIDANKDQMSYSPNNSNGILTWSQYYPQSFNPTRPVNASQRVTSNYDPVHEERNVTELNFQLQGNMHSHYYASQSYNNYTQQPLPPSNTSQETSNLQNTSNSIPTSSNAATTYNASATGQNFDRFRVDNHDGGDKAENCKYFQEIATSMAGDQATWKVEVQDKNMKFPVQCSETGGSKLASGEKFQNYNFANDLCPKVRERTADIGKSTQVLNPTTASTTSTTSSDLLTNALCHPNLGMTSEELFLFSDFDPLFTSSLLTNDLDYFPENNSAFDQCFEDAASLTMAMISSREAQAPQNLDPVDPGHTNLTSQQQLTPLSNIPDDKSMASSLTNIPLPQMHYNQIPPSRSYYTTGVGDGKNLAPFANQPNESLLGYFPGAGISTPSSKTGLGVARPIDGYPDDSILKRFSDLCTSKTASQLAKPINDYKSGKKWVNKRGLNLDDDANGTAVKKRNRQKKDHSLTGLLPEEEAAKKVKKKTPILKGPPRPRGRPPKNKSLGNTVFAPTQNLAPQFSVNDANYTNQTGSLNIVTGTLGVKLPEEVVEFPKQISMSSPAVSLESKQNAKNTFGKSSTEPEVRVDLENGKNPAESDKSSKDSSNESCLVSEETSGNPSSITKAQHELSDREVIDAVTKCLESISRSEEKENSDQMKEFQFDARSENADSALDSSVLAGMDTQSGKDGVSQEDQALSREEMLMKAYMELKMKLEERMNRSLWRQSYLKQQKPKNGKAFQKLSKKECMTPYSGTTTWGPDDDLFTRYSNRSTNNSTKLVATADSTNTSIDSNCKQTETSNESKFEVMNVKVSENLEMVEESKSVVNNQLKTSTELSGHKDETVTTGATLRLPSMMEVVRTRLADDLPSVDRSPARSLTPEAPKTRPECTIQTGNVPSENFESIEKSRNREGIDSSESEQAENTDNTAVDNRQPQKLPATSRYSVQQPYFSSPLLPLPPPPPLPPQITHFPFNREKVNPRKVGPTIVENARICFEAIGKYLTKADSDFDSFLISYANIVQGLLNCGAERYGRIKAILINRSETESEELTPENKKTSDHTAVHFDSQGSEYQFEFHPDIDASDIQGNSGSGENTIDVDDFSSNYAEIVKIILSSRADEYRNIKQALSRNICGGMDVCQGPAKNTGKSKSDCDVGNELSLPTPTDCEEANGPPLLKAERKHGKKTQCETSKDPSQVLKKRRKRKTHEKESASLKNKVVYNNETYAMETDCKQTTNRKLDILKSPSKWKHCSSSNSTNSSGFRIILSSNYFVEQSRNVSNLPAKSRKSEMSIEEDQEEAESRRPLSSDDGFVEESTGDYVIGLGSESGDDEKLSSVFREDPFNEVDKQTDGTSKNLHSIQSKPLDKPATCWESGPEIESNDYSSDFNPNEEIICEAVISGGDPETTVENLNEINTMSSVDTEKQEENNKRRPSRKAASAGIGATRCSCGCCDDGSGLKEKTVEKQLRDLTMSFKTRNRSKIIKPKRACIPKKRGRPRKIDKCPQKIISKFWTDTGVTEEESRDTAKILDDCDEPSSLKMPEEFDEQSSVANVSFKQSSMGTDTVNYLSGRQDFYVHPNSDSDEFSDFELIMSGLGDSDDSWKPKKSNKKIKRGTLKKKKGRDLATCHLFQSVAKAPLIGIYDSRPDGNDQQKAEECQARKSESSSEEDESGTKKNSLTRNEASKSTTITGWASSPKEFNRDGKVSKTRISFKDFVPNLKIPPLPKSPIHNTEASKELNISSEILNSDSVQTIKEVSKFFTRDVSNNKSEPLESSKSFNQEQKRIALSKKDGGRCSSANNAICVNQTEVRAKHQCNQSDTNLQTKANDNGDQYDISKEGYFERVQAENGTEASQTPKEANSSEERLRSLIEKITEINAATKRLDTVCSVSVESGSENIEKDSNGEITQSLDGGFGSIDCKGMKVKTELLEGVDETIRCPIGANDSDDSSSSNSSHRGNSSQSSEEENQRRVPMDECQGLSRIFEVKMPSPLNSRKKKPSRTFKIEQVGFENKIIIRKSCLAKEKKRHRNRKKSARKREKYIRYYVTR</sequence>
<keyword evidence="3" id="KW-1185">Reference proteome</keyword>
<feature type="compositionally biased region" description="Basic and acidic residues" evidence="1">
    <location>
        <begin position="1814"/>
        <end position="1824"/>
    </location>
</feature>
<feature type="region of interest" description="Disordered" evidence="1">
    <location>
        <begin position="1"/>
        <end position="140"/>
    </location>
</feature>
<feature type="compositionally biased region" description="Basic residues" evidence="1">
    <location>
        <begin position="2511"/>
        <end position="2524"/>
    </location>
</feature>
<dbReference type="EMBL" id="CAHIKZ030002900">
    <property type="protein sequence ID" value="CAE1293568.1"/>
    <property type="molecule type" value="Genomic_DNA"/>
</dbReference>
<feature type="compositionally biased region" description="Basic and acidic residues" evidence="1">
    <location>
        <begin position="2328"/>
        <end position="2337"/>
    </location>
</feature>
<evidence type="ECO:0000256" key="1">
    <source>
        <dbReference type="SAM" id="MobiDB-lite"/>
    </source>
</evidence>
<feature type="compositionally biased region" description="Basic and acidic residues" evidence="1">
    <location>
        <begin position="66"/>
        <end position="75"/>
    </location>
</feature>
<proteinExistence type="predicted"/>
<feature type="region of interest" description="Disordered" evidence="1">
    <location>
        <begin position="2548"/>
        <end position="2612"/>
    </location>
</feature>
<feature type="compositionally biased region" description="Polar residues" evidence="1">
    <location>
        <begin position="333"/>
        <end position="360"/>
    </location>
</feature>
<feature type="compositionally biased region" description="Polar residues" evidence="1">
    <location>
        <begin position="785"/>
        <end position="809"/>
    </location>
</feature>
<feature type="region of interest" description="Disordered" evidence="1">
    <location>
        <begin position="2503"/>
        <end position="2524"/>
    </location>
</feature>
<feature type="region of interest" description="Disordered" evidence="1">
    <location>
        <begin position="768"/>
        <end position="809"/>
    </location>
</feature>
<feature type="compositionally biased region" description="Polar residues" evidence="1">
    <location>
        <begin position="1471"/>
        <end position="1491"/>
    </location>
</feature>
<feature type="compositionally biased region" description="Polar residues" evidence="1">
    <location>
        <begin position="2258"/>
        <end position="2269"/>
    </location>
</feature>
<feature type="region of interest" description="Disordered" evidence="1">
    <location>
        <begin position="1775"/>
        <end position="1852"/>
    </location>
</feature>
<reference evidence="2" key="1">
    <citation type="submission" date="2021-01" db="EMBL/GenBank/DDBJ databases">
        <authorList>
            <person name="Li R."/>
            <person name="Bekaert M."/>
        </authorList>
    </citation>
    <scope>NUCLEOTIDE SEQUENCE</scope>
    <source>
        <strain evidence="2">Farmed</strain>
    </source>
</reference>
<protein>
    <submittedName>
        <fullName evidence="2">Uncharacterized protein</fullName>
    </submittedName>
</protein>
<dbReference type="SMART" id="SM00384">
    <property type="entry name" value="AT_hook"/>
    <property type="match status" value="2"/>
</dbReference>
<feature type="region of interest" description="Disordered" evidence="1">
    <location>
        <begin position="825"/>
        <end position="867"/>
    </location>
</feature>
<feature type="compositionally biased region" description="Polar residues" evidence="1">
    <location>
        <begin position="1834"/>
        <end position="1845"/>
    </location>
</feature>
<feature type="region of interest" description="Disordered" evidence="1">
    <location>
        <begin position="1471"/>
        <end position="1541"/>
    </location>
</feature>
<name>A0A812DBF8_ACAPH</name>
<gene>
    <name evidence="2" type="ORF">SPHA_49914</name>
</gene>
<feature type="compositionally biased region" description="Basic and acidic residues" evidence="1">
    <location>
        <begin position="156"/>
        <end position="166"/>
    </location>
</feature>
<feature type="compositionally biased region" description="Low complexity" evidence="1">
    <location>
        <begin position="825"/>
        <end position="839"/>
    </location>
</feature>
<feature type="region of interest" description="Disordered" evidence="1">
    <location>
        <begin position="885"/>
        <end position="915"/>
    </location>
</feature>
<feature type="compositionally biased region" description="Low complexity" evidence="1">
    <location>
        <begin position="2855"/>
        <end position="2869"/>
    </location>
</feature>
<feature type="region of interest" description="Disordered" evidence="1">
    <location>
        <begin position="1358"/>
        <end position="1421"/>
    </location>
</feature>
<feature type="region of interest" description="Disordered" evidence="1">
    <location>
        <begin position="333"/>
        <end position="398"/>
    </location>
</feature>
<evidence type="ECO:0000313" key="2">
    <source>
        <dbReference type="EMBL" id="CAE1293568.1"/>
    </source>
</evidence>
<feature type="region of interest" description="Disordered" evidence="1">
    <location>
        <begin position="996"/>
        <end position="1029"/>
    </location>
</feature>
<feature type="region of interest" description="Disordered" evidence="1">
    <location>
        <begin position="2053"/>
        <end position="2122"/>
    </location>
</feature>
<feature type="compositionally biased region" description="Basic and acidic residues" evidence="1">
    <location>
        <begin position="1492"/>
        <end position="1517"/>
    </location>
</feature>
<feature type="compositionally biased region" description="Polar residues" evidence="1">
    <location>
        <begin position="996"/>
        <end position="1023"/>
    </location>
</feature>
<feature type="region of interest" description="Disordered" evidence="1">
    <location>
        <begin position="156"/>
        <end position="176"/>
    </location>
</feature>
<feature type="compositionally biased region" description="Basic and acidic residues" evidence="1">
    <location>
        <begin position="85"/>
        <end position="121"/>
    </location>
</feature>
<feature type="compositionally biased region" description="Polar residues" evidence="1">
    <location>
        <begin position="1801"/>
        <end position="1812"/>
    </location>
</feature>
<dbReference type="GO" id="GO:0003677">
    <property type="term" value="F:DNA binding"/>
    <property type="evidence" value="ECO:0007669"/>
    <property type="project" value="InterPro"/>
</dbReference>
<feature type="compositionally biased region" description="Polar residues" evidence="1">
    <location>
        <begin position="886"/>
        <end position="898"/>
    </location>
</feature>
<dbReference type="InterPro" id="IPR017956">
    <property type="entry name" value="AT_hook_DNA-bd_motif"/>
</dbReference>
<accession>A0A812DBF8</accession>
<feature type="region of interest" description="Disordered" evidence="1">
    <location>
        <begin position="2186"/>
        <end position="2221"/>
    </location>
</feature>
<evidence type="ECO:0000313" key="3">
    <source>
        <dbReference type="Proteomes" id="UP000597762"/>
    </source>
</evidence>
<dbReference type="Proteomes" id="UP000597762">
    <property type="component" value="Unassembled WGS sequence"/>
</dbReference>
<feature type="compositionally biased region" description="Basic and acidic residues" evidence="1">
    <location>
        <begin position="2551"/>
        <end position="2571"/>
    </location>
</feature>
<feature type="region of interest" description="Disordered" evidence="1">
    <location>
        <begin position="2325"/>
        <end position="2344"/>
    </location>
</feature>